<accession>A0A0W0V896</accession>
<keyword evidence="3" id="KW-1185">Reference proteome</keyword>
<dbReference type="EMBL" id="LNYJ01000011">
    <property type="protein sequence ID" value="KTD16357.1"/>
    <property type="molecule type" value="Genomic_DNA"/>
</dbReference>
<evidence type="ECO:0000313" key="2">
    <source>
        <dbReference type="EMBL" id="KTD16357.1"/>
    </source>
</evidence>
<organism evidence="2 3">
    <name type="scientific">Legionella jordanis</name>
    <dbReference type="NCBI Taxonomy" id="456"/>
    <lineage>
        <taxon>Bacteria</taxon>
        <taxon>Pseudomonadati</taxon>
        <taxon>Pseudomonadota</taxon>
        <taxon>Gammaproteobacteria</taxon>
        <taxon>Legionellales</taxon>
        <taxon>Legionellaceae</taxon>
        <taxon>Legionella</taxon>
    </lineage>
</organism>
<dbReference type="AlphaFoldDB" id="A0A0W0V896"/>
<reference evidence="2 3" key="1">
    <citation type="submission" date="2015-11" db="EMBL/GenBank/DDBJ databases">
        <title>Genomic analysis of 38 Legionella species identifies large and diverse effector repertoires.</title>
        <authorList>
            <person name="Burstein D."/>
            <person name="Amaro F."/>
            <person name="Zusman T."/>
            <person name="Lifshitz Z."/>
            <person name="Cohen O."/>
            <person name="Gilbert J.A."/>
            <person name="Pupko T."/>
            <person name="Shuman H.A."/>
            <person name="Segal G."/>
        </authorList>
    </citation>
    <scope>NUCLEOTIDE SEQUENCE [LARGE SCALE GENOMIC DNA]</scope>
    <source>
        <strain evidence="2 3">BL-540</strain>
    </source>
</reference>
<protein>
    <recommendedName>
        <fullName evidence="1">RavJ-like C-terminal domain-containing protein</fullName>
    </recommendedName>
</protein>
<dbReference type="OrthoDB" id="5654066at2"/>
<proteinExistence type="predicted"/>
<dbReference type="RefSeq" id="WP_058470219.1">
    <property type="nucleotide sequence ID" value="NZ_CAAAIC010000004.1"/>
</dbReference>
<dbReference type="InterPro" id="IPR041234">
    <property type="entry name" value="RavJ-like_C"/>
</dbReference>
<feature type="domain" description="RavJ-like C-terminal" evidence="1">
    <location>
        <begin position="308"/>
        <end position="399"/>
    </location>
</feature>
<dbReference type="PATRIC" id="fig|456.5.peg.700"/>
<comment type="caution">
    <text evidence="2">The sequence shown here is derived from an EMBL/GenBank/DDBJ whole genome shotgun (WGS) entry which is preliminary data.</text>
</comment>
<dbReference type="Proteomes" id="UP000055035">
    <property type="component" value="Unassembled WGS sequence"/>
</dbReference>
<gene>
    <name evidence="2" type="ORF">Ljor_0663</name>
</gene>
<dbReference type="Pfam" id="PF18493">
    <property type="entry name" value="DUF5617"/>
    <property type="match status" value="1"/>
</dbReference>
<evidence type="ECO:0000313" key="3">
    <source>
        <dbReference type="Proteomes" id="UP000055035"/>
    </source>
</evidence>
<evidence type="ECO:0000259" key="1">
    <source>
        <dbReference type="Pfam" id="PF18493"/>
    </source>
</evidence>
<sequence>MELFKKLDLSAFRQKIQDRITFFTDPVCLEIPDDPVLLSYIVPDTPRLMSKESIKRMQQENESSRALIQRHERDASCIAIALETYEPSNDAEELLKVIFLSLTNKTAAAIQIFSMTLGVLTHLALTNPGQFQRIFEMGDTFLEHIEIILLLNDVYSENRKNNQPILLPQHFFELQVLRQQAIIEENKKKLKNGEETLSSNEIICPVTRNNIAYAETLASEGKAKHFQAIFIYLSQLAQVNDDSLNEFLESKSDDYVQFAHSTFMRYLRSPGEFHFSPQEASFLDELGLAEARAHFLPIFKREQQLQRAYAHLWSESQSSRENALKVLIDYNKEDWRIPSLGLFFTGHWNRHHHGLVREAILNLNVGANLSDTLKNLYERAKTNEHFNPKGSLVSRLEYILYKSNLHMEPEPSTTPHQITI</sequence>
<name>A0A0W0V896_9GAMM</name>
<dbReference type="STRING" id="456.Ljor_0663"/>